<evidence type="ECO:0000259" key="1">
    <source>
        <dbReference type="Pfam" id="PF13472"/>
    </source>
</evidence>
<dbReference type="Proteomes" id="UP000217758">
    <property type="component" value="Chromosome"/>
</dbReference>
<dbReference type="EMBL" id="AP014612">
    <property type="protein sequence ID" value="BAQ24196.1"/>
    <property type="molecule type" value="Genomic_DNA"/>
</dbReference>
<dbReference type="Pfam" id="PF13472">
    <property type="entry name" value="Lipase_GDSL_2"/>
    <property type="match status" value="1"/>
</dbReference>
<dbReference type="SUPFAM" id="SSF52266">
    <property type="entry name" value="SGNH hydrolase"/>
    <property type="match status" value="1"/>
</dbReference>
<proteinExistence type="predicted"/>
<feature type="domain" description="SGNH hydrolase-type esterase" evidence="1">
    <location>
        <begin position="51"/>
        <end position="210"/>
    </location>
</feature>
<sequence length="220" mass="24802">MDLRDKILENRTAEKRQKERGSAELTTYQMKRLQTFQKANSKVKADSIVFAGDSITEFFPLKKYLGHNLPLVNRGIAGTDSIWLLEHIEDQVLTLNPAKVFLMIGINDIGRGYPLLDIVARISNIIAQIRASHILTKIYVLSVLPVNESEQYAGKVKIRNNALIQVLNQHLQVLSGVNYIDLYPLLLDEKGDLAEDYTTDGLHLTQTAYAKIAQTIKIDL</sequence>
<organism evidence="2 3">
    <name type="scientific">Streptococcus troglodytae</name>
    <dbReference type="NCBI Taxonomy" id="1111760"/>
    <lineage>
        <taxon>Bacteria</taxon>
        <taxon>Bacillati</taxon>
        <taxon>Bacillota</taxon>
        <taxon>Bacilli</taxon>
        <taxon>Lactobacillales</taxon>
        <taxon>Streptococcaceae</taxon>
        <taxon>Streptococcus</taxon>
    </lineage>
</organism>
<name>A0A1L7LJ55_9STRE</name>
<keyword evidence="2" id="KW-0378">Hydrolase</keyword>
<dbReference type="InterPro" id="IPR013830">
    <property type="entry name" value="SGNH_hydro"/>
</dbReference>
<gene>
    <name evidence="2" type="ORF">SRT_09350</name>
</gene>
<dbReference type="InterPro" id="IPR051532">
    <property type="entry name" value="Ester_Hydrolysis_Enzymes"/>
</dbReference>
<evidence type="ECO:0000313" key="2">
    <source>
        <dbReference type="EMBL" id="BAQ24196.1"/>
    </source>
</evidence>
<protein>
    <submittedName>
        <fullName evidence="2">Lipase/acylhydrolase family protein</fullName>
    </submittedName>
</protein>
<dbReference type="CDD" id="cd01841">
    <property type="entry name" value="NnaC_like"/>
    <property type="match status" value="1"/>
</dbReference>
<dbReference type="Gene3D" id="3.40.50.1110">
    <property type="entry name" value="SGNH hydrolase"/>
    <property type="match status" value="1"/>
</dbReference>
<dbReference type="InterPro" id="IPR036514">
    <property type="entry name" value="SGNH_hydro_sf"/>
</dbReference>
<dbReference type="AlphaFoldDB" id="A0A1L7LJ55"/>
<dbReference type="PANTHER" id="PTHR30383:SF5">
    <property type="entry name" value="SGNH HYDROLASE-TYPE ESTERASE DOMAIN-CONTAINING PROTEIN"/>
    <property type="match status" value="1"/>
</dbReference>
<accession>A0A1L7LJ55</accession>
<keyword evidence="3" id="KW-1185">Reference proteome</keyword>
<reference evidence="2 3" key="1">
    <citation type="journal article" date="2016" name="Microbiol. Immunol.">
        <title>Complete genome sequence of Streptococcus troglodytae TKU31 isolated from the oral cavity of a chimpanzee (Pan troglodytes).</title>
        <authorList>
            <person name="Okamoto M."/>
            <person name="Naito M."/>
            <person name="Miyanohara M."/>
            <person name="Imai S."/>
            <person name="Nomura Y."/>
            <person name="Saito W."/>
            <person name="Momoi Y."/>
            <person name="Takada K."/>
            <person name="Miyabe-Nishiwaki T."/>
            <person name="Tomonaga M."/>
            <person name="Hanada N."/>
        </authorList>
    </citation>
    <scope>NUCLEOTIDE SEQUENCE [LARGE SCALE GENOMIC DNA]</scope>
    <source>
        <strain evidence="3">TKU 31</strain>
    </source>
</reference>
<dbReference type="PANTHER" id="PTHR30383">
    <property type="entry name" value="THIOESTERASE 1/PROTEASE 1/LYSOPHOSPHOLIPASE L1"/>
    <property type="match status" value="1"/>
</dbReference>
<evidence type="ECO:0000313" key="3">
    <source>
        <dbReference type="Proteomes" id="UP000217758"/>
    </source>
</evidence>
<dbReference type="KEGG" id="strg:SRT_09350"/>
<dbReference type="GO" id="GO:0004622">
    <property type="term" value="F:phosphatidylcholine lysophospholipase activity"/>
    <property type="evidence" value="ECO:0007669"/>
    <property type="project" value="TreeGrafter"/>
</dbReference>